<evidence type="ECO:0000313" key="6">
    <source>
        <dbReference type="Proteomes" id="UP000637002"/>
    </source>
</evidence>
<dbReference type="InterPro" id="IPR016163">
    <property type="entry name" value="Ald_DH_C"/>
</dbReference>
<evidence type="ECO:0000259" key="4">
    <source>
        <dbReference type="Pfam" id="PF00171"/>
    </source>
</evidence>
<sequence length="480" mass="49967">MPAAAYPALALFIAGRFVAAGGRATTPVLNPATEAVLGALPHATADDLAAAMAAGADGFRLWRGTSPLERGRVLRRAADLMREQAEAIATLITLELGKPLGEARVEVETAAGLFEWNAEEGRRAYGRVIPARQSGIRQLALREPLGPIAAFAPWNAPAITPARKISSALAAGCSVIIKPAEETPATALAMARILHEAGLPPGVLSVVFGNPAFISETLLASPIIRGVTFTGSTAVGRQLAAQAALGLKPMTMELGGHAPVLVFGDVDAEATARAAAAAKFRNAGQICTSPTRFYVHRSIYDRFADAFAAAAASITVGDGFDPATRMGPLATSRRIDAMDRLVADARARGVTIAAGGKRRGNHGFFYAPTVLRDAPDDCLAANEEPFGPLALLKPFDDVDEALALANRLPVGLAAYAMTHDSRLAERAAAGIDAGNVVLNHWQASLPETPFGGVRDSGMGREGGIEGLEAFQQVKYVSSLG</sequence>
<name>A0A916U0X9_9HYPH</name>
<dbReference type="InterPro" id="IPR050740">
    <property type="entry name" value="Aldehyde_DH_Superfamily"/>
</dbReference>
<dbReference type="Gene3D" id="3.40.605.10">
    <property type="entry name" value="Aldehyde Dehydrogenase, Chain A, domain 1"/>
    <property type="match status" value="1"/>
</dbReference>
<reference evidence="5" key="1">
    <citation type="journal article" date="2014" name="Int. J. Syst. Evol. Microbiol.">
        <title>Complete genome sequence of Corynebacterium casei LMG S-19264T (=DSM 44701T), isolated from a smear-ripened cheese.</title>
        <authorList>
            <consortium name="US DOE Joint Genome Institute (JGI-PGF)"/>
            <person name="Walter F."/>
            <person name="Albersmeier A."/>
            <person name="Kalinowski J."/>
            <person name="Ruckert C."/>
        </authorList>
    </citation>
    <scope>NUCLEOTIDE SEQUENCE</scope>
    <source>
        <strain evidence="5">CGMCC 1.12919</strain>
    </source>
</reference>
<proteinExistence type="inferred from homology"/>
<dbReference type="PANTHER" id="PTHR43353:SF5">
    <property type="entry name" value="SUCCINATE-SEMIALDEHYDE DEHYDROGENASE, MITOCHONDRIAL"/>
    <property type="match status" value="1"/>
</dbReference>
<dbReference type="PANTHER" id="PTHR43353">
    <property type="entry name" value="SUCCINATE-SEMIALDEHYDE DEHYDROGENASE, MITOCHONDRIAL"/>
    <property type="match status" value="1"/>
</dbReference>
<dbReference type="GO" id="GO:0004777">
    <property type="term" value="F:succinate-semialdehyde dehydrogenase (NAD+) activity"/>
    <property type="evidence" value="ECO:0007669"/>
    <property type="project" value="TreeGrafter"/>
</dbReference>
<organism evidence="5 6">
    <name type="scientific">Chelatococcus reniformis</name>
    <dbReference type="NCBI Taxonomy" id="1494448"/>
    <lineage>
        <taxon>Bacteria</taxon>
        <taxon>Pseudomonadati</taxon>
        <taxon>Pseudomonadota</taxon>
        <taxon>Alphaproteobacteria</taxon>
        <taxon>Hyphomicrobiales</taxon>
        <taxon>Chelatococcaceae</taxon>
        <taxon>Chelatococcus</taxon>
    </lineage>
</organism>
<protein>
    <submittedName>
        <fullName evidence="5">NAD-dependent succinate-semialdehyde dehydrogenase</fullName>
    </submittedName>
</protein>
<dbReference type="CDD" id="cd07103">
    <property type="entry name" value="ALDH_F5_SSADH_GabD"/>
    <property type="match status" value="1"/>
</dbReference>
<dbReference type="Pfam" id="PF00171">
    <property type="entry name" value="Aldedh"/>
    <property type="match status" value="1"/>
</dbReference>
<dbReference type="InterPro" id="IPR015590">
    <property type="entry name" value="Aldehyde_DH_dom"/>
</dbReference>
<dbReference type="SUPFAM" id="SSF53720">
    <property type="entry name" value="ALDH-like"/>
    <property type="match status" value="1"/>
</dbReference>
<feature type="signal peptide" evidence="3">
    <location>
        <begin position="1"/>
        <end position="19"/>
    </location>
</feature>
<feature type="domain" description="Aldehyde dehydrogenase" evidence="4">
    <location>
        <begin position="20"/>
        <end position="476"/>
    </location>
</feature>
<comment type="similarity">
    <text evidence="1">Belongs to the aldehyde dehydrogenase family.</text>
</comment>
<dbReference type="EMBL" id="BMGG01000002">
    <property type="protein sequence ID" value="GGC55374.1"/>
    <property type="molecule type" value="Genomic_DNA"/>
</dbReference>
<evidence type="ECO:0000256" key="1">
    <source>
        <dbReference type="ARBA" id="ARBA00009986"/>
    </source>
</evidence>
<keyword evidence="2" id="KW-0560">Oxidoreductase</keyword>
<keyword evidence="6" id="KW-1185">Reference proteome</keyword>
<dbReference type="InterPro" id="IPR016162">
    <property type="entry name" value="Ald_DH_N"/>
</dbReference>
<gene>
    <name evidence="5" type="primary">gabD</name>
    <name evidence="5" type="ORF">GCM10010994_12810</name>
</gene>
<comment type="caution">
    <text evidence="5">The sequence shown here is derived from an EMBL/GenBank/DDBJ whole genome shotgun (WGS) entry which is preliminary data.</text>
</comment>
<accession>A0A916U0X9</accession>
<dbReference type="Gene3D" id="3.40.309.10">
    <property type="entry name" value="Aldehyde Dehydrogenase, Chain A, domain 2"/>
    <property type="match status" value="1"/>
</dbReference>
<evidence type="ECO:0000256" key="3">
    <source>
        <dbReference type="SAM" id="SignalP"/>
    </source>
</evidence>
<dbReference type="FunFam" id="3.40.605.10:FF:000007">
    <property type="entry name" value="NAD/NADP-dependent betaine aldehyde dehydrogenase"/>
    <property type="match status" value="1"/>
</dbReference>
<dbReference type="Proteomes" id="UP000637002">
    <property type="component" value="Unassembled WGS sequence"/>
</dbReference>
<dbReference type="InterPro" id="IPR016161">
    <property type="entry name" value="Ald_DH/histidinol_DH"/>
</dbReference>
<evidence type="ECO:0000256" key="2">
    <source>
        <dbReference type="ARBA" id="ARBA00023002"/>
    </source>
</evidence>
<dbReference type="AlphaFoldDB" id="A0A916U0X9"/>
<dbReference type="GO" id="GO:0009450">
    <property type="term" value="P:gamma-aminobutyric acid catabolic process"/>
    <property type="evidence" value="ECO:0007669"/>
    <property type="project" value="TreeGrafter"/>
</dbReference>
<evidence type="ECO:0000313" key="5">
    <source>
        <dbReference type="EMBL" id="GGC55374.1"/>
    </source>
</evidence>
<reference evidence="5" key="2">
    <citation type="submission" date="2020-09" db="EMBL/GenBank/DDBJ databases">
        <authorList>
            <person name="Sun Q."/>
            <person name="Zhou Y."/>
        </authorList>
    </citation>
    <scope>NUCLEOTIDE SEQUENCE</scope>
    <source>
        <strain evidence="5">CGMCC 1.12919</strain>
    </source>
</reference>
<feature type="chain" id="PRO_5037364024" evidence="3">
    <location>
        <begin position="20"/>
        <end position="480"/>
    </location>
</feature>
<keyword evidence="3" id="KW-0732">Signal</keyword>